<dbReference type="RefSeq" id="WP_283383646.1">
    <property type="nucleotide sequence ID" value="NZ_JASHIE010000023.1"/>
</dbReference>
<protein>
    <submittedName>
        <fullName evidence="8">RagB/SusD family nutrient uptake outer membrane protein</fullName>
    </submittedName>
</protein>
<dbReference type="Proteomes" id="UP001225761">
    <property type="component" value="Unassembled WGS sequence"/>
</dbReference>
<evidence type="ECO:0000256" key="3">
    <source>
        <dbReference type="ARBA" id="ARBA00022729"/>
    </source>
</evidence>
<evidence type="ECO:0000259" key="6">
    <source>
        <dbReference type="Pfam" id="PF07980"/>
    </source>
</evidence>
<dbReference type="InterPro" id="IPR033985">
    <property type="entry name" value="SusD-like_N"/>
</dbReference>
<keyword evidence="5" id="KW-0998">Cell outer membrane</keyword>
<evidence type="ECO:0000256" key="4">
    <source>
        <dbReference type="ARBA" id="ARBA00023136"/>
    </source>
</evidence>
<keyword evidence="3" id="KW-0732">Signal</keyword>
<reference evidence="8 9" key="1">
    <citation type="submission" date="2023-05" db="EMBL/GenBank/DDBJ databases">
        <title>Novel species of genus Flectobacillus isolated from stream in China.</title>
        <authorList>
            <person name="Lu H."/>
        </authorList>
    </citation>
    <scope>NUCLEOTIDE SEQUENCE [LARGE SCALE GENOMIC DNA]</scope>
    <source>
        <strain evidence="8 9">LFS242W</strain>
    </source>
</reference>
<dbReference type="Gene3D" id="1.25.40.390">
    <property type="match status" value="1"/>
</dbReference>
<dbReference type="Pfam" id="PF14322">
    <property type="entry name" value="SusD-like_3"/>
    <property type="match status" value="1"/>
</dbReference>
<comment type="caution">
    <text evidence="8">The sequence shown here is derived from an EMBL/GenBank/DDBJ whole genome shotgun (WGS) entry which is preliminary data.</text>
</comment>
<gene>
    <name evidence="8" type="ORF">QM481_23920</name>
</gene>
<keyword evidence="4" id="KW-0472">Membrane</keyword>
<comment type="similarity">
    <text evidence="2">Belongs to the SusD family.</text>
</comment>
<evidence type="ECO:0000313" key="9">
    <source>
        <dbReference type="Proteomes" id="UP001225761"/>
    </source>
</evidence>
<sequence length="534" mass="60231">MKNITKFFRVTSICTGLLLAGCTNLDETVYDKVVAEKTILSASDLSSIMAPSFAQLRDVYWGWNGLFDVYEESSDLIVTPFRNGIGWGDLYITMHKHTWGTTLEHAEGLWYQCYTGVNYVNKAIYQIENLKGIDKPEIYINELRALRAIYYYLLYDNFRNVPIDTIFEHPEGFLPTQNTNQEVYAFIEKELKESIPSLKDDNSVATYGRVTKWAAKMTLAKLYLNSEVYIGTPKWTEALSEVNDIINSNKFSLNPNYLDAFAIANEANPEEIFSIPFDNKHPGGKGASYYPYKTLYGLSQSTFNLEGSPWGGSGGIPQFIDTYEPGDSRLKDSWLGGPQYTKAGAPIMDNGKQFEYINYMSEVDGTEYNEGYRMVKYEIGEKNISNTSNDVPFYRYADALMIKAECLLRTGKADEAAALVSQVRARAFKTNPTKATVTGAKLAGGSAYKYGEYSYGKITKLEGGADIKYGGMLDELAWEFVGEHHRKQDLIRFGVYTTKSWFSHKPNGAFRALFPIPQSQMNANKNLKQNPGYN</sequence>
<evidence type="ECO:0000313" key="8">
    <source>
        <dbReference type="EMBL" id="MDI9877611.1"/>
    </source>
</evidence>
<dbReference type="InterPro" id="IPR011990">
    <property type="entry name" value="TPR-like_helical_dom_sf"/>
</dbReference>
<name>A0ABT6Z912_9BACT</name>
<dbReference type="SUPFAM" id="SSF48452">
    <property type="entry name" value="TPR-like"/>
    <property type="match status" value="1"/>
</dbReference>
<keyword evidence="9" id="KW-1185">Reference proteome</keyword>
<evidence type="ECO:0000259" key="7">
    <source>
        <dbReference type="Pfam" id="PF14322"/>
    </source>
</evidence>
<dbReference type="PROSITE" id="PS51257">
    <property type="entry name" value="PROKAR_LIPOPROTEIN"/>
    <property type="match status" value="1"/>
</dbReference>
<evidence type="ECO:0000256" key="1">
    <source>
        <dbReference type="ARBA" id="ARBA00004442"/>
    </source>
</evidence>
<evidence type="ECO:0000256" key="5">
    <source>
        <dbReference type="ARBA" id="ARBA00023237"/>
    </source>
</evidence>
<feature type="domain" description="RagB/SusD" evidence="6">
    <location>
        <begin position="248"/>
        <end position="533"/>
    </location>
</feature>
<dbReference type="EMBL" id="JASHIE010000023">
    <property type="protein sequence ID" value="MDI9877611.1"/>
    <property type="molecule type" value="Genomic_DNA"/>
</dbReference>
<dbReference type="InterPro" id="IPR012944">
    <property type="entry name" value="SusD_RagB_dom"/>
</dbReference>
<dbReference type="Pfam" id="PF07980">
    <property type="entry name" value="SusD_RagB"/>
    <property type="match status" value="1"/>
</dbReference>
<feature type="domain" description="SusD-like N-terminal" evidence="7">
    <location>
        <begin position="96"/>
        <end position="224"/>
    </location>
</feature>
<accession>A0ABT6Z912</accession>
<evidence type="ECO:0000256" key="2">
    <source>
        <dbReference type="ARBA" id="ARBA00006275"/>
    </source>
</evidence>
<proteinExistence type="inferred from homology"/>
<comment type="subcellular location">
    <subcellularLocation>
        <location evidence="1">Cell outer membrane</location>
    </subcellularLocation>
</comment>
<organism evidence="8 9">
    <name type="scientific">Flectobacillus rivi</name>
    <dbReference type="NCBI Taxonomy" id="2984209"/>
    <lineage>
        <taxon>Bacteria</taxon>
        <taxon>Pseudomonadati</taxon>
        <taxon>Bacteroidota</taxon>
        <taxon>Cytophagia</taxon>
        <taxon>Cytophagales</taxon>
        <taxon>Flectobacillaceae</taxon>
        <taxon>Flectobacillus</taxon>
    </lineage>
</organism>